<dbReference type="Pfam" id="PF00356">
    <property type="entry name" value="LacI"/>
    <property type="match status" value="1"/>
</dbReference>
<dbReference type="PANTHER" id="PTHR30146:SF95">
    <property type="entry name" value="RIBOSE OPERON REPRESSOR"/>
    <property type="match status" value="1"/>
</dbReference>
<dbReference type="GO" id="GO:0000976">
    <property type="term" value="F:transcription cis-regulatory region binding"/>
    <property type="evidence" value="ECO:0007669"/>
    <property type="project" value="TreeGrafter"/>
</dbReference>
<sequence length="367" mass="39783">MVGMRDVAKQAGVSLSTVSLVVNDAGYVSEGKRERVVEAMRLLNYVPNELARNLYRDRTNTIGVIVPTIRHPFFATFTSVLQREFSARGLRTMLCSTEDSDKGESEYVDMLRRHMMDGIVMSSHTMHPVDYWTSISRPIVAFDRYLGPGIPLVGSDHESGGHMVADLLIRSGARHVAMIGGLRSQFHDLAMRGAPGTGERDTTFPTACYYLTLEQDLRAAGVRYDYVEAGGVGDFEGYAIAVHNALEWFGNDHAVDAGCFDDDDAVDAIVSSDIGASYAVQAALRCGLRVPDDVQIIAYDGTYLTGTAGVRLTAVRQDFNAIATAVVARMIALIEGEDAPSESSAEDAAPQPVDLIPVSLHLGDSTR</sequence>
<keyword evidence="7" id="KW-1185">Reference proteome</keyword>
<dbReference type="AlphaFoldDB" id="A0A086ZNI9"/>
<keyword evidence="2" id="KW-0805">Transcription regulation</keyword>
<dbReference type="InterPro" id="IPR028082">
    <property type="entry name" value="Peripla_BP_I"/>
</dbReference>
<keyword evidence="4" id="KW-0804">Transcription</keyword>
<dbReference type="GO" id="GO:0003700">
    <property type="term" value="F:DNA-binding transcription factor activity"/>
    <property type="evidence" value="ECO:0007669"/>
    <property type="project" value="TreeGrafter"/>
</dbReference>
<dbReference type="eggNOG" id="COG1609">
    <property type="taxonomic scope" value="Bacteria"/>
</dbReference>
<protein>
    <submittedName>
        <fullName evidence="6">LacI family sucrose operon transcriptional repressor</fullName>
    </submittedName>
</protein>
<dbReference type="InterPro" id="IPR000843">
    <property type="entry name" value="HTH_LacI"/>
</dbReference>
<feature type="domain" description="HTH lacI-type" evidence="5">
    <location>
        <begin position="2"/>
        <end position="56"/>
    </location>
</feature>
<dbReference type="SUPFAM" id="SSF53822">
    <property type="entry name" value="Periplasmic binding protein-like I"/>
    <property type="match status" value="1"/>
</dbReference>
<evidence type="ECO:0000313" key="6">
    <source>
        <dbReference type="EMBL" id="KFI48089.1"/>
    </source>
</evidence>
<evidence type="ECO:0000256" key="2">
    <source>
        <dbReference type="ARBA" id="ARBA00023015"/>
    </source>
</evidence>
<dbReference type="Proteomes" id="UP000029108">
    <property type="component" value="Unassembled WGS sequence"/>
</dbReference>
<dbReference type="SUPFAM" id="SSF47413">
    <property type="entry name" value="lambda repressor-like DNA-binding domains"/>
    <property type="match status" value="1"/>
</dbReference>
<dbReference type="SMART" id="SM00354">
    <property type="entry name" value="HTH_LACI"/>
    <property type="match status" value="1"/>
</dbReference>
<gene>
    <name evidence="6" type="ORF">BBIA_0224</name>
</gene>
<evidence type="ECO:0000256" key="4">
    <source>
        <dbReference type="ARBA" id="ARBA00023163"/>
    </source>
</evidence>
<dbReference type="PANTHER" id="PTHR30146">
    <property type="entry name" value="LACI-RELATED TRANSCRIPTIONAL REPRESSOR"/>
    <property type="match status" value="1"/>
</dbReference>
<dbReference type="STRING" id="1437608.GCA_000771645_02078"/>
<dbReference type="Pfam" id="PF13377">
    <property type="entry name" value="Peripla_BP_3"/>
    <property type="match status" value="1"/>
</dbReference>
<name>A0A086ZNI9_9BIFI</name>
<dbReference type="PROSITE" id="PS00356">
    <property type="entry name" value="HTH_LACI_1"/>
    <property type="match status" value="1"/>
</dbReference>
<dbReference type="Gene3D" id="3.40.50.2300">
    <property type="match status" value="2"/>
</dbReference>
<evidence type="ECO:0000256" key="1">
    <source>
        <dbReference type="ARBA" id="ARBA00022491"/>
    </source>
</evidence>
<dbReference type="EMBL" id="JGYN01000030">
    <property type="protein sequence ID" value="KFI48089.1"/>
    <property type="molecule type" value="Genomic_DNA"/>
</dbReference>
<organism evidence="6 7">
    <name type="scientific">Bifidobacterium biavatii DSM 23969</name>
    <dbReference type="NCBI Taxonomy" id="1437608"/>
    <lineage>
        <taxon>Bacteria</taxon>
        <taxon>Bacillati</taxon>
        <taxon>Actinomycetota</taxon>
        <taxon>Actinomycetes</taxon>
        <taxon>Bifidobacteriales</taxon>
        <taxon>Bifidobacteriaceae</taxon>
        <taxon>Bifidobacterium</taxon>
    </lineage>
</organism>
<dbReference type="CDD" id="cd06291">
    <property type="entry name" value="PBP1_Qymf-like"/>
    <property type="match status" value="1"/>
</dbReference>
<keyword evidence="1" id="KW-0678">Repressor</keyword>
<evidence type="ECO:0000256" key="3">
    <source>
        <dbReference type="ARBA" id="ARBA00023125"/>
    </source>
</evidence>
<proteinExistence type="predicted"/>
<dbReference type="CDD" id="cd01392">
    <property type="entry name" value="HTH_LacI"/>
    <property type="match status" value="1"/>
</dbReference>
<accession>A0A086ZNI9</accession>
<evidence type="ECO:0000259" key="5">
    <source>
        <dbReference type="PROSITE" id="PS50932"/>
    </source>
</evidence>
<evidence type="ECO:0000313" key="7">
    <source>
        <dbReference type="Proteomes" id="UP000029108"/>
    </source>
</evidence>
<dbReference type="InterPro" id="IPR010982">
    <property type="entry name" value="Lambda_DNA-bd_dom_sf"/>
</dbReference>
<dbReference type="Gene3D" id="1.10.260.40">
    <property type="entry name" value="lambda repressor-like DNA-binding domains"/>
    <property type="match status" value="1"/>
</dbReference>
<dbReference type="RefSeq" id="WP_033492720.1">
    <property type="nucleotide sequence ID" value="NZ_JDUU01000004.1"/>
</dbReference>
<dbReference type="OrthoDB" id="37081at2"/>
<comment type="caution">
    <text evidence="6">The sequence shown here is derived from an EMBL/GenBank/DDBJ whole genome shotgun (WGS) entry which is preliminary data.</text>
</comment>
<keyword evidence="3" id="KW-0238">DNA-binding</keyword>
<dbReference type="PROSITE" id="PS50932">
    <property type="entry name" value="HTH_LACI_2"/>
    <property type="match status" value="1"/>
</dbReference>
<reference evidence="6 7" key="1">
    <citation type="submission" date="2014-03" db="EMBL/GenBank/DDBJ databases">
        <title>Genomics of Bifidobacteria.</title>
        <authorList>
            <person name="Ventura M."/>
            <person name="Milani C."/>
            <person name="Lugli G.A."/>
        </authorList>
    </citation>
    <scope>NUCLEOTIDE SEQUENCE [LARGE SCALE GENOMIC DNA]</scope>
    <source>
        <strain evidence="6 7">DSM 23969</strain>
    </source>
</reference>
<dbReference type="InterPro" id="IPR046335">
    <property type="entry name" value="LacI/GalR-like_sensor"/>
</dbReference>